<dbReference type="EMBL" id="CAWYQH010000097">
    <property type="protein sequence ID" value="CAK8683669.1"/>
    <property type="molecule type" value="Genomic_DNA"/>
</dbReference>
<reference evidence="2 3" key="1">
    <citation type="submission" date="2024-02" db="EMBL/GenBank/DDBJ databases">
        <authorList>
            <person name="Daric V."/>
            <person name="Darras S."/>
        </authorList>
    </citation>
    <scope>NUCLEOTIDE SEQUENCE [LARGE SCALE GENOMIC DNA]</scope>
</reference>
<feature type="region of interest" description="Disordered" evidence="1">
    <location>
        <begin position="405"/>
        <end position="424"/>
    </location>
</feature>
<evidence type="ECO:0000313" key="2">
    <source>
        <dbReference type="EMBL" id="CAK8683669.1"/>
    </source>
</evidence>
<proteinExistence type="predicted"/>
<comment type="caution">
    <text evidence="2">The sequence shown here is derived from an EMBL/GenBank/DDBJ whole genome shotgun (WGS) entry which is preliminary data.</text>
</comment>
<evidence type="ECO:0000313" key="3">
    <source>
        <dbReference type="Proteomes" id="UP001642483"/>
    </source>
</evidence>
<gene>
    <name evidence="2" type="ORF">CVLEPA_LOCUS14714</name>
</gene>
<sequence length="497" mass="54853">MATIESMKGANTLLRPTDLSIKSCLNTKYGQNLHKSPVRAPYTKQNHTNVERQTGCFAWKKQMMSEATSLPSPIALMLENGQRTSVNTLTPTSVIDSAAKLVVLDSLLSQCNSHVRQGNSPQTLVFDKTSPKPRSRGNSDSSNERGPVTNSLIHAVNGLAELQRSNNHNVGADVNRISPTNARQNVTSTSAGKWRGCKRKGGWKFHDLSDESDGLGRRKRAYCHNRLENEILQLYQDRICIKEVPPLGQSKMGDRLVVIEPSYVTDPDLIKHSTSLRIVFDKKRGTYKLQILPFTIEEGSLSDKSQVLSAVAKMLGENGAVLCPGITRALMTPHLYQANKPSPTGGKLDTLDEPNNRQQAPTTPMARKNWLGFAPAASDSSSDGESGSDRFRGRWKILNSYPCVAENKRTPSPPGSDVNNNSSAVTPTDRLLLTLNKELSKIQRKPAISPSEMHASANRCLLWHVPTPGGKGKRTLWPQEAKWCSHCIRNMRSRQMS</sequence>
<organism evidence="2 3">
    <name type="scientific">Clavelina lepadiformis</name>
    <name type="common">Light-bulb sea squirt</name>
    <name type="synonym">Ascidia lepadiformis</name>
    <dbReference type="NCBI Taxonomy" id="159417"/>
    <lineage>
        <taxon>Eukaryota</taxon>
        <taxon>Metazoa</taxon>
        <taxon>Chordata</taxon>
        <taxon>Tunicata</taxon>
        <taxon>Ascidiacea</taxon>
        <taxon>Aplousobranchia</taxon>
        <taxon>Clavelinidae</taxon>
        <taxon>Clavelina</taxon>
    </lineage>
</organism>
<feature type="compositionally biased region" description="Polar residues" evidence="1">
    <location>
        <begin position="114"/>
        <end position="123"/>
    </location>
</feature>
<feature type="region of interest" description="Disordered" evidence="1">
    <location>
        <begin position="114"/>
        <end position="149"/>
    </location>
</feature>
<keyword evidence="3" id="KW-1185">Reference proteome</keyword>
<accession>A0ABP0FZ19</accession>
<protein>
    <submittedName>
        <fullName evidence="2">Uncharacterized protein</fullName>
    </submittedName>
</protein>
<evidence type="ECO:0000256" key="1">
    <source>
        <dbReference type="SAM" id="MobiDB-lite"/>
    </source>
</evidence>
<feature type="region of interest" description="Disordered" evidence="1">
    <location>
        <begin position="339"/>
        <end position="368"/>
    </location>
</feature>
<name>A0ABP0FZ19_CLALP</name>
<dbReference type="Proteomes" id="UP001642483">
    <property type="component" value="Unassembled WGS sequence"/>
</dbReference>